<organism evidence="3 4">
    <name type="scientific">Streptomyces silvensis</name>
    <dbReference type="NCBI Taxonomy" id="1765722"/>
    <lineage>
        <taxon>Bacteria</taxon>
        <taxon>Bacillati</taxon>
        <taxon>Actinomycetota</taxon>
        <taxon>Actinomycetes</taxon>
        <taxon>Kitasatosporales</taxon>
        <taxon>Streptomycetaceae</taxon>
        <taxon>Streptomyces</taxon>
    </lineage>
</organism>
<dbReference type="PANTHER" id="PTHR30466">
    <property type="entry name" value="FLAVIN REDUCTASE"/>
    <property type="match status" value="1"/>
</dbReference>
<accession>A0A0W7X1M4</accession>
<keyword evidence="1" id="KW-0560">Oxidoreductase</keyword>
<comment type="caution">
    <text evidence="3">The sequence shown here is derived from an EMBL/GenBank/DDBJ whole genome shotgun (WGS) entry which is preliminary data.</text>
</comment>
<dbReference type="InterPro" id="IPR002563">
    <property type="entry name" value="Flavin_Rdtase-like_dom"/>
</dbReference>
<proteinExistence type="predicted"/>
<dbReference type="SMART" id="SM00903">
    <property type="entry name" value="Flavin_Reduct"/>
    <property type="match status" value="1"/>
</dbReference>
<dbReference type="STRING" id="1765722.AT728_22605"/>
<dbReference type="PANTHER" id="PTHR30466:SF1">
    <property type="entry name" value="FMN REDUCTASE (NADH) RUTF"/>
    <property type="match status" value="1"/>
</dbReference>
<dbReference type="Gene3D" id="2.30.110.10">
    <property type="entry name" value="Electron Transport, Fmn-binding Protein, Chain A"/>
    <property type="match status" value="1"/>
</dbReference>
<name>A0A0W7X1M4_9ACTN</name>
<reference evidence="3 4" key="1">
    <citation type="submission" date="2015-12" db="EMBL/GenBank/DDBJ databases">
        <title>Draft genome sequence of Streptomyces silvensis ATCC 53525, a producer of novel hormone antagonists.</title>
        <authorList>
            <person name="Johnston C.W."/>
            <person name="Li Y."/>
            <person name="Magarvey N.A."/>
        </authorList>
    </citation>
    <scope>NUCLEOTIDE SEQUENCE [LARGE SCALE GENOMIC DNA]</scope>
    <source>
        <strain evidence="3 4">ATCC 53525</strain>
    </source>
</reference>
<gene>
    <name evidence="3" type="ORF">AT728_22605</name>
</gene>
<dbReference type="AlphaFoldDB" id="A0A0W7X1M4"/>
<evidence type="ECO:0000313" key="3">
    <source>
        <dbReference type="EMBL" id="KUF16726.1"/>
    </source>
</evidence>
<evidence type="ECO:0000313" key="4">
    <source>
        <dbReference type="Proteomes" id="UP000054804"/>
    </source>
</evidence>
<dbReference type="EMBL" id="LOCL01000036">
    <property type="protein sequence ID" value="KUF16726.1"/>
    <property type="molecule type" value="Genomic_DNA"/>
</dbReference>
<evidence type="ECO:0000256" key="1">
    <source>
        <dbReference type="ARBA" id="ARBA00023002"/>
    </source>
</evidence>
<dbReference type="GO" id="GO:0042602">
    <property type="term" value="F:riboflavin reductase (NADPH) activity"/>
    <property type="evidence" value="ECO:0007669"/>
    <property type="project" value="TreeGrafter"/>
</dbReference>
<sequence>MVSEREFKDFMAGVCTPVAVVTTMERGVPHGTTVGSLTSLSLRPPMVTIALDRGSKLLPRIRRTGRFGVNLLGAGQAGVAAVFASPAADRFGEVDWYADTGLPRLRAAPGWLVCHPQRFVAGGDHLLILSLVGHVSGPGTAAPLVHGHRTFGTHSAFTAKKPLSITDQIAAFAR</sequence>
<protein>
    <submittedName>
        <fullName evidence="3">Flavin reductase</fullName>
    </submittedName>
</protein>
<evidence type="ECO:0000259" key="2">
    <source>
        <dbReference type="SMART" id="SM00903"/>
    </source>
</evidence>
<dbReference type="InterPro" id="IPR050268">
    <property type="entry name" value="NADH-dep_flavin_reductase"/>
</dbReference>
<dbReference type="GO" id="GO:0010181">
    <property type="term" value="F:FMN binding"/>
    <property type="evidence" value="ECO:0007669"/>
    <property type="project" value="InterPro"/>
</dbReference>
<dbReference type="Proteomes" id="UP000054804">
    <property type="component" value="Unassembled WGS sequence"/>
</dbReference>
<dbReference type="SUPFAM" id="SSF50475">
    <property type="entry name" value="FMN-binding split barrel"/>
    <property type="match status" value="1"/>
</dbReference>
<keyword evidence="4" id="KW-1185">Reference proteome</keyword>
<dbReference type="RefSeq" id="WP_058848995.1">
    <property type="nucleotide sequence ID" value="NZ_LOCL01000036.1"/>
</dbReference>
<dbReference type="InterPro" id="IPR012349">
    <property type="entry name" value="Split_barrel_FMN-bd"/>
</dbReference>
<feature type="domain" description="Flavin reductase like" evidence="2">
    <location>
        <begin position="11"/>
        <end position="153"/>
    </location>
</feature>
<dbReference type="Pfam" id="PF01613">
    <property type="entry name" value="Flavin_Reduct"/>
    <property type="match status" value="1"/>
</dbReference>